<name>A0ACB9J745_9ASTR</name>
<dbReference type="Proteomes" id="UP001056120">
    <property type="component" value="Linkage Group LG05"/>
</dbReference>
<evidence type="ECO:0000313" key="1">
    <source>
        <dbReference type="EMBL" id="KAI3815590.1"/>
    </source>
</evidence>
<keyword evidence="2" id="KW-1185">Reference proteome</keyword>
<protein>
    <submittedName>
        <fullName evidence="1">Uncharacterized protein</fullName>
    </submittedName>
</protein>
<reference evidence="2" key="1">
    <citation type="journal article" date="2022" name="Mol. Ecol. Resour.">
        <title>The genomes of chicory, endive, great burdock and yacon provide insights into Asteraceae palaeo-polyploidization history and plant inulin production.</title>
        <authorList>
            <person name="Fan W."/>
            <person name="Wang S."/>
            <person name="Wang H."/>
            <person name="Wang A."/>
            <person name="Jiang F."/>
            <person name="Liu H."/>
            <person name="Zhao H."/>
            <person name="Xu D."/>
            <person name="Zhang Y."/>
        </authorList>
    </citation>
    <scope>NUCLEOTIDE SEQUENCE [LARGE SCALE GENOMIC DNA]</scope>
    <source>
        <strain evidence="2">cv. Yunnan</strain>
    </source>
</reference>
<dbReference type="EMBL" id="CM042022">
    <property type="protein sequence ID" value="KAI3815590.1"/>
    <property type="molecule type" value="Genomic_DNA"/>
</dbReference>
<sequence>MWSTFPEVFPDDLPGLPPVREVKFRIDLIPGANPVAKAPYRLAPFELQELASQLQELADKGFIRPSHSPWGAPVLFVKKKDGSFRMCIDYRELNKLTIKNRYPLPRIDDLFDQLQGSTCFSKIDLRSGYHQLRVREEDIPKTAFRTIYGHYEFTVMPFGLTNAPAVFMDLMNRMCKPYLDKFVIGIHVDPAKIEAVRNWSAPQTPTEVRSFLGLAGYYRRFISNFSKIAVLLTALTHKGNDDLVVYCDASNLGLGCVLMQRGKVIAYASRQLKIHEKNYTTHDLELGAVIFALKIWRHYLYGTKCVVFTDHKSLQHIFNKKELNMRQRRWVELLNDYDCEIRYHPGKANVVADALSRKERVMLQSVKIHSDIQTRILAAQHVSITEGNMYEDMSCGAEFQLETKNNGLLYFLYRIWVPNRNDLREFLMTEAHKSRYSIHPGADKMYHNLRPQYWWPGMKKDIALYVAKCLTCSKVKAKHQRPFGLLKQPEIPVWKWENLAMDFITKLPRTSNGYDSIWILAISAKGTWHTIGFKHSLPSPN</sequence>
<evidence type="ECO:0000313" key="2">
    <source>
        <dbReference type="Proteomes" id="UP001056120"/>
    </source>
</evidence>
<comment type="caution">
    <text evidence="1">The sequence shown here is derived from an EMBL/GenBank/DDBJ whole genome shotgun (WGS) entry which is preliminary data.</text>
</comment>
<gene>
    <name evidence="1" type="ORF">L1987_15264</name>
</gene>
<proteinExistence type="predicted"/>
<accession>A0ACB9J745</accession>
<reference evidence="1 2" key="2">
    <citation type="journal article" date="2022" name="Mol. Ecol. Resour.">
        <title>The genomes of chicory, endive, great burdock and yacon provide insights into Asteraceae paleo-polyploidization history and plant inulin production.</title>
        <authorList>
            <person name="Fan W."/>
            <person name="Wang S."/>
            <person name="Wang H."/>
            <person name="Wang A."/>
            <person name="Jiang F."/>
            <person name="Liu H."/>
            <person name="Zhao H."/>
            <person name="Xu D."/>
            <person name="Zhang Y."/>
        </authorList>
    </citation>
    <scope>NUCLEOTIDE SEQUENCE [LARGE SCALE GENOMIC DNA]</scope>
    <source>
        <strain evidence="2">cv. Yunnan</strain>
        <tissue evidence="1">Leaves</tissue>
    </source>
</reference>
<organism evidence="1 2">
    <name type="scientific">Smallanthus sonchifolius</name>
    <dbReference type="NCBI Taxonomy" id="185202"/>
    <lineage>
        <taxon>Eukaryota</taxon>
        <taxon>Viridiplantae</taxon>
        <taxon>Streptophyta</taxon>
        <taxon>Embryophyta</taxon>
        <taxon>Tracheophyta</taxon>
        <taxon>Spermatophyta</taxon>
        <taxon>Magnoliopsida</taxon>
        <taxon>eudicotyledons</taxon>
        <taxon>Gunneridae</taxon>
        <taxon>Pentapetalae</taxon>
        <taxon>asterids</taxon>
        <taxon>campanulids</taxon>
        <taxon>Asterales</taxon>
        <taxon>Asteraceae</taxon>
        <taxon>Asteroideae</taxon>
        <taxon>Heliantheae alliance</taxon>
        <taxon>Millerieae</taxon>
        <taxon>Smallanthus</taxon>
    </lineage>
</organism>